<keyword evidence="4" id="KW-0804">Transcription</keyword>
<protein>
    <recommendedName>
        <fullName evidence="7">Zn(2)-C6 fungal-type domain-containing protein</fullName>
    </recommendedName>
</protein>
<dbReference type="RefSeq" id="XP_020051222.1">
    <property type="nucleotide sequence ID" value="XM_020197064.1"/>
</dbReference>
<name>A0A1L9WFC6_ASPA1</name>
<keyword evidence="5" id="KW-0539">Nucleus</keyword>
<dbReference type="GO" id="GO:0000981">
    <property type="term" value="F:DNA-binding transcription factor activity, RNA polymerase II-specific"/>
    <property type="evidence" value="ECO:0007669"/>
    <property type="project" value="InterPro"/>
</dbReference>
<feature type="region of interest" description="Disordered" evidence="6">
    <location>
        <begin position="1"/>
        <end position="30"/>
    </location>
</feature>
<dbReference type="GeneID" id="30970878"/>
<dbReference type="GO" id="GO:0003677">
    <property type="term" value="F:DNA binding"/>
    <property type="evidence" value="ECO:0007669"/>
    <property type="project" value="UniProtKB-KW"/>
</dbReference>
<dbReference type="VEuPathDB" id="FungiDB:ASPACDRAFT_127782"/>
<evidence type="ECO:0000313" key="8">
    <source>
        <dbReference type="EMBL" id="OJJ94882.1"/>
    </source>
</evidence>
<dbReference type="EMBL" id="KV878992">
    <property type="protein sequence ID" value="OJJ94882.1"/>
    <property type="molecule type" value="Genomic_DNA"/>
</dbReference>
<feature type="compositionally biased region" description="Polar residues" evidence="6">
    <location>
        <begin position="73"/>
        <end position="92"/>
    </location>
</feature>
<feature type="compositionally biased region" description="Low complexity" evidence="6">
    <location>
        <begin position="93"/>
        <end position="103"/>
    </location>
</feature>
<feature type="compositionally biased region" description="Polar residues" evidence="6">
    <location>
        <begin position="1"/>
        <end position="11"/>
    </location>
</feature>
<dbReference type="OMA" id="GESDPWL"/>
<evidence type="ECO:0000256" key="1">
    <source>
        <dbReference type="ARBA" id="ARBA00022723"/>
    </source>
</evidence>
<dbReference type="PROSITE" id="PS00463">
    <property type="entry name" value="ZN2_CY6_FUNGAL_1"/>
    <property type="match status" value="1"/>
</dbReference>
<dbReference type="InterPro" id="IPR007219">
    <property type="entry name" value="XnlR_reg_dom"/>
</dbReference>
<keyword evidence="2" id="KW-0805">Transcription regulation</keyword>
<dbReference type="PROSITE" id="PS50048">
    <property type="entry name" value="ZN2_CY6_FUNGAL_2"/>
    <property type="match status" value="1"/>
</dbReference>
<dbReference type="SMART" id="SM00906">
    <property type="entry name" value="Fungal_trans"/>
    <property type="match status" value="1"/>
</dbReference>
<dbReference type="GO" id="GO:0001080">
    <property type="term" value="P:nitrogen catabolite activation of transcription from RNA polymerase II promoter"/>
    <property type="evidence" value="ECO:0007669"/>
    <property type="project" value="TreeGrafter"/>
</dbReference>
<dbReference type="AlphaFoldDB" id="A0A1L9WFC6"/>
<accession>A0A1L9WFC6</accession>
<keyword evidence="1" id="KW-0479">Metal-binding</keyword>
<gene>
    <name evidence="8" type="ORF">ASPACDRAFT_127782</name>
</gene>
<proteinExistence type="predicted"/>
<dbReference type="Pfam" id="PF04082">
    <property type="entry name" value="Fungal_trans"/>
    <property type="match status" value="1"/>
</dbReference>
<evidence type="ECO:0000256" key="2">
    <source>
        <dbReference type="ARBA" id="ARBA00023015"/>
    </source>
</evidence>
<dbReference type="Gene3D" id="4.10.240.10">
    <property type="entry name" value="Zn(2)-C6 fungal-type DNA-binding domain"/>
    <property type="match status" value="1"/>
</dbReference>
<dbReference type="InterPro" id="IPR001138">
    <property type="entry name" value="Zn2Cys6_DnaBD"/>
</dbReference>
<organism evidence="8 9">
    <name type="scientific">Aspergillus aculeatus (strain ATCC 16872 / CBS 172.66 / WB 5094)</name>
    <dbReference type="NCBI Taxonomy" id="690307"/>
    <lineage>
        <taxon>Eukaryota</taxon>
        <taxon>Fungi</taxon>
        <taxon>Dikarya</taxon>
        <taxon>Ascomycota</taxon>
        <taxon>Pezizomycotina</taxon>
        <taxon>Eurotiomycetes</taxon>
        <taxon>Eurotiomycetidae</taxon>
        <taxon>Eurotiales</taxon>
        <taxon>Aspergillaceae</taxon>
        <taxon>Aspergillus</taxon>
        <taxon>Aspergillus subgen. Circumdati</taxon>
    </lineage>
</organism>
<dbReference type="CDD" id="cd12148">
    <property type="entry name" value="fungal_TF_MHR"/>
    <property type="match status" value="1"/>
</dbReference>
<dbReference type="OrthoDB" id="1924787at2759"/>
<dbReference type="Proteomes" id="UP000184546">
    <property type="component" value="Unassembled WGS sequence"/>
</dbReference>
<feature type="region of interest" description="Disordered" evidence="6">
    <location>
        <begin position="72"/>
        <end position="110"/>
    </location>
</feature>
<dbReference type="PANTHER" id="PTHR31668">
    <property type="entry name" value="GLUCOSE TRANSPORT TRANSCRIPTION REGULATOR RGT1-RELATED-RELATED"/>
    <property type="match status" value="1"/>
</dbReference>
<dbReference type="PANTHER" id="PTHR31668:SF4">
    <property type="entry name" value="TRANSCRIPTIONAL ACTIVATOR PROTEIN DAL81"/>
    <property type="match status" value="1"/>
</dbReference>
<dbReference type="SMART" id="SM00066">
    <property type="entry name" value="GAL4"/>
    <property type="match status" value="1"/>
</dbReference>
<evidence type="ECO:0000313" key="9">
    <source>
        <dbReference type="Proteomes" id="UP000184546"/>
    </source>
</evidence>
<dbReference type="SUPFAM" id="SSF57701">
    <property type="entry name" value="Zn2/Cys6 DNA-binding domain"/>
    <property type="match status" value="1"/>
</dbReference>
<sequence length="721" mass="81149">MEPESPHSTNAVRRRPNNSRPYRSKRHPPCDECRRKKLRCQADSHSSCQRCLTAGYSCSFAYPLHRRRGVALSRSSASPTQQVATINSKQPEQVSAVQQSQSAHLSTTSPPLDLFTLDPTGITSASVDTRTQTPYPFVERHTHQTIQTLDGLDGFSYQVIGASGESDPWLLRHCKFNDKGFLLSHQVHFRNAGGVPLDEKIPVHFLVTADQLYESSKQSPEFPGSNLTREELNSLVSQECGQRLVILFFKFVFPALPVLSRSQFDLAAAGTVPDPSTLQRTPVCLLAAIYASALPFAKFDNYLCLVYAYSLPSTERLWRMVLALVLQEGHNPRLVTLQAGILYLQRPVSATESAVADSVSVWSFVGMLVGIATSLGLQLECRPMGLPAWERRIRRRLWWAIYAEDKWRSLLMGRPPYIRNDEWDVTDSEDEDFSVSDSLRDASQSASNDGNSSHEVWYARPFQHFIRLSRIADELQQSLYALRSAQRLCSDFHATLEIARPLLQKLKEWAELLPATPRQQSRHTLTMESIALQVSCLRFACILLEVFIFRALLRPMVRSATPPPLYEETHEIPGFAGQFDDLINQLFEMDEFEPSLAIDLSDGNGSGSAVLQAAESCAAKMLRTVMRVSYGDMSGFQYSWSRIGFATVSNFLILLLVQAPTKDHALRAKRLIDLWRDALRNQSKSSSVVGLGLVQLEAALWAGLSRNYYLPRHVKEILERR</sequence>
<dbReference type="GO" id="GO:0008270">
    <property type="term" value="F:zinc ion binding"/>
    <property type="evidence" value="ECO:0007669"/>
    <property type="project" value="InterPro"/>
</dbReference>
<dbReference type="GO" id="GO:0005634">
    <property type="term" value="C:nucleus"/>
    <property type="evidence" value="ECO:0007669"/>
    <property type="project" value="TreeGrafter"/>
</dbReference>
<reference evidence="9" key="1">
    <citation type="journal article" date="2017" name="Genome Biol.">
        <title>Comparative genomics reveals high biological diversity and specific adaptations in the industrially and medically important fungal genus Aspergillus.</title>
        <authorList>
            <person name="de Vries R.P."/>
            <person name="Riley R."/>
            <person name="Wiebenga A."/>
            <person name="Aguilar-Osorio G."/>
            <person name="Amillis S."/>
            <person name="Uchima C.A."/>
            <person name="Anderluh G."/>
            <person name="Asadollahi M."/>
            <person name="Askin M."/>
            <person name="Barry K."/>
            <person name="Battaglia E."/>
            <person name="Bayram O."/>
            <person name="Benocci T."/>
            <person name="Braus-Stromeyer S.A."/>
            <person name="Caldana C."/>
            <person name="Canovas D."/>
            <person name="Cerqueira G.C."/>
            <person name="Chen F."/>
            <person name="Chen W."/>
            <person name="Choi C."/>
            <person name="Clum A."/>
            <person name="Dos Santos R.A."/>
            <person name="Damasio A.R."/>
            <person name="Diallinas G."/>
            <person name="Emri T."/>
            <person name="Fekete E."/>
            <person name="Flipphi M."/>
            <person name="Freyberg S."/>
            <person name="Gallo A."/>
            <person name="Gournas C."/>
            <person name="Habgood R."/>
            <person name="Hainaut M."/>
            <person name="Harispe M.L."/>
            <person name="Henrissat B."/>
            <person name="Hilden K.S."/>
            <person name="Hope R."/>
            <person name="Hossain A."/>
            <person name="Karabika E."/>
            <person name="Karaffa L."/>
            <person name="Karanyi Z."/>
            <person name="Krasevec N."/>
            <person name="Kuo A."/>
            <person name="Kusch H."/>
            <person name="LaButti K."/>
            <person name="Lagendijk E.L."/>
            <person name="Lapidus A."/>
            <person name="Levasseur A."/>
            <person name="Lindquist E."/>
            <person name="Lipzen A."/>
            <person name="Logrieco A.F."/>
            <person name="MacCabe A."/>
            <person name="Maekelae M.R."/>
            <person name="Malavazi I."/>
            <person name="Melin P."/>
            <person name="Meyer V."/>
            <person name="Mielnichuk N."/>
            <person name="Miskei M."/>
            <person name="Molnar A.P."/>
            <person name="Mule G."/>
            <person name="Ngan C.Y."/>
            <person name="Orejas M."/>
            <person name="Orosz E."/>
            <person name="Ouedraogo J.P."/>
            <person name="Overkamp K.M."/>
            <person name="Park H.-S."/>
            <person name="Perrone G."/>
            <person name="Piumi F."/>
            <person name="Punt P.J."/>
            <person name="Ram A.F."/>
            <person name="Ramon A."/>
            <person name="Rauscher S."/>
            <person name="Record E."/>
            <person name="Riano-Pachon D.M."/>
            <person name="Robert V."/>
            <person name="Roehrig J."/>
            <person name="Ruller R."/>
            <person name="Salamov A."/>
            <person name="Salih N.S."/>
            <person name="Samson R.A."/>
            <person name="Sandor E."/>
            <person name="Sanguinetti M."/>
            <person name="Schuetze T."/>
            <person name="Sepcic K."/>
            <person name="Shelest E."/>
            <person name="Sherlock G."/>
            <person name="Sophianopoulou V."/>
            <person name="Squina F.M."/>
            <person name="Sun H."/>
            <person name="Susca A."/>
            <person name="Todd R.B."/>
            <person name="Tsang A."/>
            <person name="Unkles S.E."/>
            <person name="van de Wiele N."/>
            <person name="van Rossen-Uffink D."/>
            <person name="Oliveira J.V."/>
            <person name="Vesth T.C."/>
            <person name="Visser J."/>
            <person name="Yu J.-H."/>
            <person name="Zhou M."/>
            <person name="Andersen M.R."/>
            <person name="Archer D.B."/>
            <person name="Baker S.E."/>
            <person name="Benoit I."/>
            <person name="Brakhage A.A."/>
            <person name="Braus G.H."/>
            <person name="Fischer R."/>
            <person name="Frisvad J.C."/>
            <person name="Goldman G.H."/>
            <person name="Houbraken J."/>
            <person name="Oakley B."/>
            <person name="Pocsi I."/>
            <person name="Scazzocchio C."/>
            <person name="Seiboth B."/>
            <person name="vanKuyk P.A."/>
            <person name="Wortman J."/>
            <person name="Dyer P.S."/>
            <person name="Grigoriev I.V."/>
        </authorList>
    </citation>
    <scope>NUCLEOTIDE SEQUENCE [LARGE SCALE GENOMIC DNA]</scope>
    <source>
        <strain evidence="9">ATCC 16872 / CBS 172.66 / WB 5094</strain>
    </source>
</reference>
<evidence type="ECO:0000256" key="6">
    <source>
        <dbReference type="SAM" id="MobiDB-lite"/>
    </source>
</evidence>
<dbReference type="InterPro" id="IPR050797">
    <property type="entry name" value="Carb_Metab_Trans_Reg"/>
</dbReference>
<dbReference type="CDD" id="cd00067">
    <property type="entry name" value="GAL4"/>
    <property type="match status" value="1"/>
</dbReference>
<dbReference type="GO" id="GO:0006351">
    <property type="term" value="P:DNA-templated transcription"/>
    <property type="evidence" value="ECO:0007669"/>
    <property type="project" value="InterPro"/>
</dbReference>
<dbReference type="InterPro" id="IPR036864">
    <property type="entry name" value="Zn2-C6_fun-type_DNA-bd_sf"/>
</dbReference>
<evidence type="ECO:0000256" key="5">
    <source>
        <dbReference type="ARBA" id="ARBA00023242"/>
    </source>
</evidence>
<keyword evidence="9" id="KW-1185">Reference proteome</keyword>
<keyword evidence="3" id="KW-0238">DNA-binding</keyword>
<evidence type="ECO:0000256" key="4">
    <source>
        <dbReference type="ARBA" id="ARBA00023163"/>
    </source>
</evidence>
<evidence type="ECO:0000259" key="7">
    <source>
        <dbReference type="PROSITE" id="PS50048"/>
    </source>
</evidence>
<dbReference type="STRING" id="690307.A0A1L9WFC6"/>
<dbReference type="Pfam" id="PF00172">
    <property type="entry name" value="Zn_clus"/>
    <property type="match status" value="1"/>
</dbReference>
<evidence type="ECO:0000256" key="3">
    <source>
        <dbReference type="ARBA" id="ARBA00023125"/>
    </source>
</evidence>
<feature type="domain" description="Zn(2)-C6 fungal-type" evidence="7">
    <location>
        <begin position="29"/>
        <end position="60"/>
    </location>
</feature>
<feature type="compositionally biased region" description="Basic residues" evidence="6">
    <location>
        <begin position="12"/>
        <end position="27"/>
    </location>
</feature>